<evidence type="ECO:0000313" key="2">
    <source>
        <dbReference type="Proteomes" id="UP000054404"/>
    </source>
</evidence>
<name>A0A0W1KJZ7_9ACTO</name>
<dbReference type="Proteomes" id="UP000054404">
    <property type="component" value="Unassembled WGS sequence"/>
</dbReference>
<accession>A0A0W1KJZ7</accession>
<evidence type="ECO:0000313" key="1">
    <source>
        <dbReference type="EMBL" id="KTF03913.1"/>
    </source>
</evidence>
<comment type="caution">
    <text evidence="1">The sequence shown here is derived from an EMBL/GenBank/DDBJ whole genome shotgun (WGS) entry which is preliminary data.</text>
</comment>
<dbReference type="STRING" id="59561.AQZ59_01242"/>
<dbReference type="EMBL" id="LNIZ01000005">
    <property type="protein sequence ID" value="KTF03913.1"/>
    <property type="molecule type" value="Genomic_DNA"/>
</dbReference>
<gene>
    <name evidence="1" type="ORF">AQZ59_01242</name>
</gene>
<dbReference type="PATRIC" id="fig|59561.3.peg.1234"/>
<reference evidence="1 2" key="1">
    <citation type="submission" date="2015-11" db="EMBL/GenBank/DDBJ databases">
        <title>Draft Genome Sequence of the Type Strain Trueperella bernardiae LCDC 89-0504T, Isolated from Blood Culture.</title>
        <authorList>
            <person name="Bernier A.-M."/>
            <person name="Bernard K."/>
        </authorList>
    </citation>
    <scope>NUCLEOTIDE SEQUENCE [LARGE SCALE GENOMIC DNA]</scope>
    <source>
        <strain evidence="1 2">LCDC 89-0504</strain>
    </source>
</reference>
<keyword evidence="2" id="KW-1185">Reference proteome</keyword>
<dbReference type="RefSeq" id="WP_062613788.1">
    <property type="nucleotide sequence ID" value="NZ_CAUPHE010000017.1"/>
</dbReference>
<organism evidence="1 2">
    <name type="scientific">Trueperella bernardiae</name>
    <dbReference type="NCBI Taxonomy" id="59561"/>
    <lineage>
        <taxon>Bacteria</taxon>
        <taxon>Bacillati</taxon>
        <taxon>Actinomycetota</taxon>
        <taxon>Actinomycetes</taxon>
        <taxon>Actinomycetales</taxon>
        <taxon>Actinomycetaceae</taxon>
        <taxon>Trueperella</taxon>
    </lineage>
</organism>
<protein>
    <recommendedName>
        <fullName evidence="3">Antitoxin HicB</fullName>
    </recommendedName>
</protein>
<evidence type="ECO:0008006" key="3">
    <source>
        <dbReference type="Google" id="ProtNLM"/>
    </source>
</evidence>
<dbReference type="AlphaFoldDB" id="A0A0W1KJZ7"/>
<proteinExistence type="predicted"/>
<sequence>MIDILISAVRDGKWWVAEFEVEGHPYGTQARRLDQLEGMVRDAASLMTGKPAAEFNVDINAQGIPGEVVENYRKAAQEASAAEARLSAASRQAVSTLTGAGLSMRDVGALMGLSTQRVSQLAKA</sequence>